<proteinExistence type="predicted"/>
<evidence type="ECO:0000313" key="1">
    <source>
        <dbReference type="EMBL" id="DAD82925.1"/>
    </source>
</evidence>
<sequence length="33" mass="3832">MFTKIESSCQSVNSLITFTIFCSKTRLIVNQYK</sequence>
<reference evidence="1" key="1">
    <citation type="journal article" date="2021" name="Proc. Natl. Acad. Sci. U.S.A.">
        <title>A Catalog of Tens of Thousands of Viruses from Human Metagenomes Reveals Hidden Associations with Chronic Diseases.</title>
        <authorList>
            <person name="Tisza M.J."/>
            <person name="Buck C.B."/>
        </authorList>
    </citation>
    <scope>NUCLEOTIDE SEQUENCE</scope>
    <source>
        <strain evidence="1">CtXZx16</strain>
    </source>
</reference>
<accession>A0A8S5MKR6</accession>
<name>A0A8S5MKR6_9CAUD</name>
<organism evidence="1">
    <name type="scientific">Siphoviridae sp. ctXZx16</name>
    <dbReference type="NCBI Taxonomy" id="2826371"/>
    <lineage>
        <taxon>Viruses</taxon>
        <taxon>Duplodnaviria</taxon>
        <taxon>Heunggongvirae</taxon>
        <taxon>Uroviricota</taxon>
        <taxon>Caudoviricetes</taxon>
    </lineage>
</organism>
<protein>
    <submittedName>
        <fullName evidence="1">Uncharacterized protein</fullName>
    </submittedName>
</protein>
<dbReference type="EMBL" id="BK014925">
    <property type="protein sequence ID" value="DAD82925.1"/>
    <property type="molecule type" value="Genomic_DNA"/>
</dbReference>